<reference evidence="2" key="1">
    <citation type="submission" date="2021-03" db="EMBL/GenBank/DDBJ databases">
        <title>Comparative genomics and phylogenomic investigation of the class Geoglossomycetes provide insights into ecological specialization and systematics.</title>
        <authorList>
            <person name="Melie T."/>
            <person name="Pirro S."/>
            <person name="Miller A.N."/>
            <person name="Quandt A."/>
        </authorList>
    </citation>
    <scope>NUCLEOTIDE SEQUENCE</scope>
    <source>
        <strain evidence="2">CAQ_001_2017</strain>
    </source>
</reference>
<organism evidence="2 3">
    <name type="scientific">Trichoglossum hirsutum</name>
    <dbReference type="NCBI Taxonomy" id="265104"/>
    <lineage>
        <taxon>Eukaryota</taxon>
        <taxon>Fungi</taxon>
        <taxon>Dikarya</taxon>
        <taxon>Ascomycota</taxon>
        <taxon>Pezizomycotina</taxon>
        <taxon>Geoglossomycetes</taxon>
        <taxon>Geoglossales</taxon>
        <taxon>Geoglossaceae</taxon>
        <taxon>Trichoglossum</taxon>
    </lineage>
</organism>
<feature type="region of interest" description="Disordered" evidence="1">
    <location>
        <begin position="251"/>
        <end position="295"/>
    </location>
</feature>
<accession>A0A9P8IEF5</accession>
<name>A0A9P8IEF5_9PEZI</name>
<gene>
    <name evidence="2" type="ORF">GP486_008025</name>
</gene>
<evidence type="ECO:0008006" key="4">
    <source>
        <dbReference type="Google" id="ProtNLM"/>
    </source>
</evidence>
<protein>
    <recommendedName>
        <fullName evidence="4">DNA/RNA-binding protein Alba-like domain-containing protein</fullName>
    </recommendedName>
</protein>
<feature type="compositionally biased region" description="Basic and acidic residues" evidence="1">
    <location>
        <begin position="33"/>
        <end position="50"/>
    </location>
</feature>
<feature type="compositionally biased region" description="Polar residues" evidence="1">
    <location>
        <begin position="127"/>
        <end position="138"/>
    </location>
</feature>
<feature type="compositionally biased region" description="Acidic residues" evidence="1">
    <location>
        <begin position="263"/>
        <end position="273"/>
    </location>
</feature>
<feature type="compositionally biased region" description="Basic and acidic residues" evidence="1">
    <location>
        <begin position="251"/>
        <end position="262"/>
    </location>
</feature>
<feature type="region of interest" description="Disordered" evidence="1">
    <location>
        <begin position="1"/>
        <end position="138"/>
    </location>
</feature>
<feature type="compositionally biased region" description="Polar residues" evidence="1">
    <location>
        <begin position="281"/>
        <end position="291"/>
    </location>
</feature>
<dbReference type="AlphaFoldDB" id="A0A9P8IEF5"/>
<feature type="compositionally biased region" description="Basic residues" evidence="1">
    <location>
        <begin position="1"/>
        <end position="16"/>
    </location>
</feature>
<comment type="caution">
    <text evidence="2">The sequence shown here is derived from an EMBL/GenBank/DDBJ whole genome shotgun (WGS) entry which is preliminary data.</text>
</comment>
<evidence type="ECO:0000256" key="1">
    <source>
        <dbReference type="SAM" id="MobiDB-lite"/>
    </source>
</evidence>
<sequence>MARTKKNRPGGARRHKEAAPKRTSDRAAAGARPDGERPAKRARLEKDTSRPRALSKPGNTSNDAVQEPGKRHGKKAGVEEGSNSTSVALTRPEPERNPARPAKQSGVSLLPQSQSPRAAVQAERPNTRASFSSSLSNTHDTISLSVLSSSSIRKKVSKILSHLSSQPTLEKPPIAVLTAKAGVASKAITIAEITKREIGKDDGVWFQYSGVEGVLGGWTPRDRRTESGREKMVESVGDGAKTTVSEKEVAEVTQEKVNRGKEVEDDEQEEEYAFETMRDPPTNSRGMQESPSIAEDELERKVRAVPVLTIYLSRTRVGELKKEYG</sequence>
<keyword evidence="3" id="KW-1185">Reference proteome</keyword>
<proteinExistence type="predicted"/>
<evidence type="ECO:0000313" key="3">
    <source>
        <dbReference type="Proteomes" id="UP000750711"/>
    </source>
</evidence>
<evidence type="ECO:0000313" key="2">
    <source>
        <dbReference type="EMBL" id="KAH0548272.1"/>
    </source>
</evidence>
<dbReference type="EMBL" id="JAGHQM010002679">
    <property type="protein sequence ID" value="KAH0548272.1"/>
    <property type="molecule type" value="Genomic_DNA"/>
</dbReference>
<feature type="compositionally biased region" description="Polar residues" evidence="1">
    <location>
        <begin position="105"/>
        <end position="116"/>
    </location>
</feature>
<dbReference type="Proteomes" id="UP000750711">
    <property type="component" value="Unassembled WGS sequence"/>
</dbReference>